<evidence type="ECO:0000259" key="2">
    <source>
        <dbReference type="Pfam" id="PF04909"/>
    </source>
</evidence>
<keyword evidence="3" id="KW-0378">Hydrolase</keyword>
<dbReference type="GO" id="GO:0016787">
    <property type="term" value="F:hydrolase activity"/>
    <property type="evidence" value="ECO:0007669"/>
    <property type="project" value="UniProtKB-KW"/>
</dbReference>
<dbReference type="Pfam" id="PF04909">
    <property type="entry name" value="Amidohydro_2"/>
    <property type="match status" value="1"/>
</dbReference>
<dbReference type="InterPro" id="IPR032466">
    <property type="entry name" value="Metal_Hydrolase"/>
</dbReference>
<organism evidence="3 4">
    <name type="scientific">Brevibacterium ravenspurgense</name>
    <dbReference type="NCBI Taxonomy" id="479117"/>
    <lineage>
        <taxon>Bacteria</taxon>
        <taxon>Bacillati</taxon>
        <taxon>Actinomycetota</taxon>
        <taxon>Actinomycetes</taxon>
        <taxon>Micrococcales</taxon>
        <taxon>Brevibacteriaceae</taxon>
        <taxon>Brevibacterium</taxon>
    </lineage>
</organism>
<keyword evidence="1" id="KW-0456">Lyase</keyword>
<dbReference type="GO" id="GO:0016831">
    <property type="term" value="F:carboxy-lyase activity"/>
    <property type="evidence" value="ECO:0007669"/>
    <property type="project" value="InterPro"/>
</dbReference>
<dbReference type="EMBL" id="LQQC01000008">
    <property type="protein sequence ID" value="KXZ58805.1"/>
    <property type="molecule type" value="Genomic_DNA"/>
</dbReference>
<dbReference type="InterPro" id="IPR006680">
    <property type="entry name" value="Amidohydro-rel"/>
</dbReference>
<dbReference type="Proteomes" id="UP000243589">
    <property type="component" value="Unassembled WGS sequence"/>
</dbReference>
<protein>
    <submittedName>
        <fullName evidence="3">Amidohydrolase</fullName>
    </submittedName>
</protein>
<sequence>MASLNDDANYIRNLCKHLGIPGLTDIHTHFMPHNVLRKVWAYFEQAEDVLGYDWPITYRTDEAERIDTLRALGVKQFTSLLYPHKPDMAAWLNSWAADFAARTPDCAHSSTFYPEPEAADYVRSAIESGTRVFKAHVQVGGYDPTDPHLDPVWGMIAEAELPIVIHAGHAPQRGAHTGIEPIRDVLRRFPNLTLVMAHLGMPDYEAFLDLADEHPNFHLDTCMALTDFTERFAPTSAEYRRRLGDYGDRIVFASDFPNIPYSYAHQVEALERLELGEEWLRAVLWDNGQRLLNPVP</sequence>
<dbReference type="GO" id="GO:0019748">
    <property type="term" value="P:secondary metabolic process"/>
    <property type="evidence" value="ECO:0007669"/>
    <property type="project" value="TreeGrafter"/>
</dbReference>
<evidence type="ECO:0000313" key="3">
    <source>
        <dbReference type="EMBL" id="KXZ58805.1"/>
    </source>
</evidence>
<dbReference type="RefSeq" id="WP_062020281.1">
    <property type="nucleotide sequence ID" value="NZ_LQQC01000008.1"/>
</dbReference>
<name>A0A150H9W4_9MICO</name>
<gene>
    <name evidence="3" type="ORF">Bravens_00677</name>
</gene>
<proteinExistence type="predicted"/>
<evidence type="ECO:0000313" key="4">
    <source>
        <dbReference type="Proteomes" id="UP000243589"/>
    </source>
</evidence>
<dbReference type="CDD" id="cd01292">
    <property type="entry name" value="metallo-dependent_hydrolases"/>
    <property type="match status" value="1"/>
</dbReference>
<comment type="caution">
    <text evidence="3">The sequence shown here is derived from an EMBL/GenBank/DDBJ whole genome shotgun (WGS) entry which is preliminary data.</text>
</comment>
<feature type="domain" description="Amidohydrolase-related" evidence="2">
    <location>
        <begin position="25"/>
        <end position="292"/>
    </location>
</feature>
<dbReference type="PANTHER" id="PTHR21240">
    <property type="entry name" value="2-AMINO-3-CARBOXYLMUCONATE-6-SEMIALDEHYDE DECARBOXYLASE"/>
    <property type="match status" value="1"/>
</dbReference>
<dbReference type="SUPFAM" id="SSF51556">
    <property type="entry name" value="Metallo-dependent hydrolases"/>
    <property type="match status" value="1"/>
</dbReference>
<reference evidence="3 4" key="1">
    <citation type="submission" date="2016-01" db="EMBL/GenBank/DDBJ databases">
        <title>Use of Whole Genome Sequencing to ascertain that Brevibacterium massiliense (Roux, Raoult 2009) is a later heterotypic synonym of Brevibacterium ravenspurgense (Mages 2008).</title>
        <authorList>
            <person name="Bernier A.-M."/>
            <person name="Burdz T."/>
            <person name="Huynh C."/>
            <person name="Pachecho A.L."/>
            <person name="Wiebe D."/>
            <person name="Bonner C."/>
            <person name="Bernard K."/>
        </authorList>
    </citation>
    <scope>NUCLEOTIDE SEQUENCE [LARGE SCALE GENOMIC DNA]</scope>
    <source>
        <strain evidence="3 4">CCUG56047</strain>
    </source>
</reference>
<dbReference type="Gene3D" id="3.20.20.140">
    <property type="entry name" value="Metal-dependent hydrolases"/>
    <property type="match status" value="1"/>
</dbReference>
<evidence type="ECO:0000256" key="1">
    <source>
        <dbReference type="ARBA" id="ARBA00023239"/>
    </source>
</evidence>
<keyword evidence="4" id="KW-1185">Reference proteome</keyword>
<dbReference type="PATRIC" id="fig|479117.4.peg.675"/>
<dbReference type="GO" id="GO:0005737">
    <property type="term" value="C:cytoplasm"/>
    <property type="evidence" value="ECO:0007669"/>
    <property type="project" value="TreeGrafter"/>
</dbReference>
<dbReference type="InterPro" id="IPR032465">
    <property type="entry name" value="ACMSD"/>
</dbReference>
<accession>A0A150H9W4</accession>
<dbReference type="PANTHER" id="PTHR21240:SF28">
    <property type="entry name" value="ISO-OROTATE DECARBOXYLASE (EUROFUNG)"/>
    <property type="match status" value="1"/>
</dbReference>
<dbReference type="AlphaFoldDB" id="A0A150H9W4"/>